<evidence type="ECO:0000313" key="2">
    <source>
        <dbReference type="Proteomes" id="UP000266861"/>
    </source>
</evidence>
<accession>A0A397IY35</accession>
<proteinExistence type="predicted"/>
<name>A0A397IY35_9GLOM</name>
<evidence type="ECO:0000313" key="1">
    <source>
        <dbReference type="EMBL" id="RHZ78014.1"/>
    </source>
</evidence>
<keyword evidence="2" id="KW-1185">Reference proteome</keyword>
<dbReference type="AlphaFoldDB" id="A0A397IY35"/>
<sequence length="77" mass="9015">MSFELAKLPFKIWAKEKSYNMCRMKKEVPEVFNNMSNLKLSEDNKNLFYQHTKEMDIDETDAIVEIPSLANLVITNS</sequence>
<organism evidence="1 2">
    <name type="scientific">Diversispora epigaea</name>
    <dbReference type="NCBI Taxonomy" id="1348612"/>
    <lineage>
        <taxon>Eukaryota</taxon>
        <taxon>Fungi</taxon>
        <taxon>Fungi incertae sedis</taxon>
        <taxon>Mucoromycota</taxon>
        <taxon>Glomeromycotina</taxon>
        <taxon>Glomeromycetes</taxon>
        <taxon>Diversisporales</taxon>
        <taxon>Diversisporaceae</taxon>
        <taxon>Diversispora</taxon>
    </lineage>
</organism>
<protein>
    <submittedName>
        <fullName evidence="1">Uncharacterized protein</fullName>
    </submittedName>
</protein>
<dbReference type="Proteomes" id="UP000266861">
    <property type="component" value="Unassembled WGS sequence"/>
</dbReference>
<dbReference type="EMBL" id="PQFF01000158">
    <property type="protein sequence ID" value="RHZ78014.1"/>
    <property type="molecule type" value="Genomic_DNA"/>
</dbReference>
<comment type="caution">
    <text evidence="1">The sequence shown here is derived from an EMBL/GenBank/DDBJ whole genome shotgun (WGS) entry which is preliminary data.</text>
</comment>
<reference evidence="1 2" key="1">
    <citation type="submission" date="2018-08" db="EMBL/GenBank/DDBJ databases">
        <title>Genome and evolution of the arbuscular mycorrhizal fungus Diversispora epigaea (formerly Glomus versiforme) and its bacterial endosymbionts.</title>
        <authorList>
            <person name="Sun X."/>
            <person name="Fei Z."/>
            <person name="Harrison M."/>
        </authorList>
    </citation>
    <scope>NUCLEOTIDE SEQUENCE [LARGE SCALE GENOMIC DNA]</scope>
    <source>
        <strain evidence="1 2">IT104</strain>
    </source>
</reference>
<gene>
    <name evidence="1" type="ORF">Glove_168g180</name>
</gene>